<name>A0A388M616_CHABU</name>
<dbReference type="GO" id="GO:0006508">
    <property type="term" value="P:proteolysis"/>
    <property type="evidence" value="ECO:0007669"/>
    <property type="project" value="InterPro"/>
</dbReference>
<dbReference type="EMBL" id="BFEA01000776">
    <property type="protein sequence ID" value="GBG89980.1"/>
    <property type="molecule type" value="Genomic_DNA"/>
</dbReference>
<dbReference type="Gene3D" id="2.40.10.10">
    <property type="entry name" value="Trypsin-like serine proteases"/>
    <property type="match status" value="1"/>
</dbReference>
<comment type="caution">
    <text evidence="4">The sequence shown here is derived from an EMBL/GenBank/DDBJ whole genome shotgun (WGS) entry which is preliminary data.</text>
</comment>
<dbReference type="InterPro" id="IPR018114">
    <property type="entry name" value="TRYPSIN_HIS"/>
</dbReference>
<dbReference type="AlphaFoldDB" id="A0A388M616"/>
<proteinExistence type="predicted"/>
<gene>
    <name evidence="4" type="ORF">CBR_g50070</name>
</gene>
<evidence type="ECO:0000256" key="2">
    <source>
        <dbReference type="SAM" id="SignalP"/>
    </source>
</evidence>
<accession>A0A388M616</accession>
<dbReference type="Gramene" id="GBG89980">
    <property type="protein sequence ID" value="GBG89980"/>
    <property type="gene ID" value="CBR_g50070"/>
</dbReference>
<feature type="chain" id="PRO_5017253531" description="Peptidase S1 domain-containing protein" evidence="2">
    <location>
        <begin position="34"/>
        <end position="455"/>
    </location>
</feature>
<dbReference type="PROSITE" id="PS50240">
    <property type="entry name" value="TRYPSIN_DOM"/>
    <property type="match status" value="1"/>
</dbReference>
<evidence type="ECO:0000256" key="1">
    <source>
        <dbReference type="ARBA" id="ARBA00023157"/>
    </source>
</evidence>
<keyword evidence="1" id="KW-1015">Disulfide bond</keyword>
<dbReference type="SMART" id="SM00020">
    <property type="entry name" value="Tryp_SPc"/>
    <property type="match status" value="1"/>
</dbReference>
<evidence type="ECO:0000313" key="5">
    <source>
        <dbReference type="Proteomes" id="UP000265515"/>
    </source>
</evidence>
<dbReference type="Pfam" id="PF00089">
    <property type="entry name" value="Trypsin"/>
    <property type="match status" value="1"/>
</dbReference>
<dbReference type="InterPro" id="IPR051487">
    <property type="entry name" value="Ser/Thr_Proteases_Immune/Dev"/>
</dbReference>
<keyword evidence="2" id="KW-0732">Signal</keyword>
<feature type="signal peptide" evidence="2">
    <location>
        <begin position="1"/>
        <end position="33"/>
    </location>
</feature>
<dbReference type="CDD" id="cd00190">
    <property type="entry name" value="Tryp_SPc"/>
    <property type="match status" value="1"/>
</dbReference>
<dbReference type="Proteomes" id="UP000265515">
    <property type="component" value="Unassembled WGS sequence"/>
</dbReference>
<dbReference type="InterPro" id="IPR001314">
    <property type="entry name" value="Peptidase_S1A"/>
</dbReference>
<evidence type="ECO:0000259" key="3">
    <source>
        <dbReference type="PROSITE" id="PS50240"/>
    </source>
</evidence>
<dbReference type="InterPro" id="IPR043504">
    <property type="entry name" value="Peptidase_S1_PA_chymotrypsin"/>
</dbReference>
<dbReference type="InterPro" id="IPR009003">
    <property type="entry name" value="Peptidase_S1_PA"/>
</dbReference>
<dbReference type="PROSITE" id="PS00134">
    <property type="entry name" value="TRYPSIN_HIS"/>
    <property type="match status" value="1"/>
</dbReference>
<dbReference type="SUPFAM" id="SSF50494">
    <property type="entry name" value="Trypsin-like serine proteases"/>
    <property type="match status" value="1"/>
</dbReference>
<dbReference type="STRING" id="69332.A0A388M616"/>
<reference evidence="4 5" key="1">
    <citation type="journal article" date="2018" name="Cell">
        <title>The Chara Genome: Secondary Complexity and Implications for Plant Terrestrialization.</title>
        <authorList>
            <person name="Nishiyama T."/>
            <person name="Sakayama H."/>
            <person name="Vries J.D."/>
            <person name="Buschmann H."/>
            <person name="Saint-Marcoux D."/>
            <person name="Ullrich K.K."/>
            <person name="Haas F.B."/>
            <person name="Vanderstraeten L."/>
            <person name="Becker D."/>
            <person name="Lang D."/>
            <person name="Vosolsobe S."/>
            <person name="Rombauts S."/>
            <person name="Wilhelmsson P.K.I."/>
            <person name="Janitza P."/>
            <person name="Kern R."/>
            <person name="Heyl A."/>
            <person name="Rumpler F."/>
            <person name="Villalobos L.I.A.C."/>
            <person name="Clay J.M."/>
            <person name="Skokan R."/>
            <person name="Toyoda A."/>
            <person name="Suzuki Y."/>
            <person name="Kagoshima H."/>
            <person name="Schijlen E."/>
            <person name="Tajeshwar N."/>
            <person name="Catarino B."/>
            <person name="Hetherington A.J."/>
            <person name="Saltykova A."/>
            <person name="Bonnot C."/>
            <person name="Breuninger H."/>
            <person name="Symeonidi A."/>
            <person name="Radhakrishnan G.V."/>
            <person name="Van Nieuwerburgh F."/>
            <person name="Deforce D."/>
            <person name="Chang C."/>
            <person name="Karol K.G."/>
            <person name="Hedrich R."/>
            <person name="Ulvskov P."/>
            <person name="Glockner G."/>
            <person name="Delwiche C.F."/>
            <person name="Petrasek J."/>
            <person name="Van de Peer Y."/>
            <person name="Friml J."/>
            <person name="Beilby M."/>
            <person name="Dolan L."/>
            <person name="Kohara Y."/>
            <person name="Sugano S."/>
            <person name="Fujiyama A."/>
            <person name="Delaux P.-M."/>
            <person name="Quint M."/>
            <person name="TheiBen G."/>
            <person name="Hagemann M."/>
            <person name="Harholt J."/>
            <person name="Dunand C."/>
            <person name="Zachgo S."/>
            <person name="Langdale J."/>
            <person name="Maumus F."/>
            <person name="Straeten D.V.D."/>
            <person name="Gould S.B."/>
            <person name="Rensing S.A."/>
        </authorList>
    </citation>
    <scope>NUCLEOTIDE SEQUENCE [LARGE SCALE GENOMIC DNA]</scope>
    <source>
        <strain evidence="4 5">S276</strain>
    </source>
</reference>
<organism evidence="4 5">
    <name type="scientific">Chara braunii</name>
    <name type="common">Braun's stonewort</name>
    <dbReference type="NCBI Taxonomy" id="69332"/>
    <lineage>
        <taxon>Eukaryota</taxon>
        <taxon>Viridiplantae</taxon>
        <taxon>Streptophyta</taxon>
        <taxon>Charophyceae</taxon>
        <taxon>Charales</taxon>
        <taxon>Characeae</taxon>
        <taxon>Chara</taxon>
    </lineage>
</organism>
<dbReference type="PRINTS" id="PR00722">
    <property type="entry name" value="CHYMOTRYPSIN"/>
</dbReference>
<sequence length="455" mass="47842">MASSRSAMDACVRRPGVIAMLAVFVTLLSRADCQANAKVLGGHQANLRYYSHQVAVIVKKGADEVSCGGSILSNLYVLTAAHCMALAGFGPGESAVPIDSQITVRYGNEDWLLGSTAAVERVWVHQEYDSTANGTLKKHDVAVLRVSSQNPIAYSKRARPIKLAPKDDKLTLGADVTIAGWGLGSPKASGVATPARSLKATTVNTIPQMCGLDTVWGSDFEPSSMLCAGCDTALADACDGDDGGALTTTSSSGGCAVVVGVASVSVCGQSTLKPSVYTRIAPYVAWIESIVGHPVRSTYEISPRTDCDKCVNPSNPPPCGNAPSTIDKFRCHLEGELAQSLTLSFGGGTRCNNGKTHFKAEFTGAKLPAVANLTRGVVYLFSATNTGTEVLYMHGKTINTPLSAPITRLGMARYSPKAKGWVFEIDGCSTTGTTYAALYRSRGSYGHFQISLPIN</sequence>
<keyword evidence="5" id="KW-1185">Reference proteome</keyword>
<dbReference type="GO" id="GO:0004252">
    <property type="term" value="F:serine-type endopeptidase activity"/>
    <property type="evidence" value="ECO:0007669"/>
    <property type="project" value="InterPro"/>
</dbReference>
<feature type="domain" description="Peptidase S1" evidence="3">
    <location>
        <begin position="39"/>
        <end position="292"/>
    </location>
</feature>
<protein>
    <recommendedName>
        <fullName evidence="3">Peptidase S1 domain-containing protein</fullName>
    </recommendedName>
</protein>
<dbReference type="PANTHER" id="PTHR24256">
    <property type="entry name" value="TRYPTASE-RELATED"/>
    <property type="match status" value="1"/>
</dbReference>
<evidence type="ECO:0000313" key="4">
    <source>
        <dbReference type="EMBL" id="GBG89980.1"/>
    </source>
</evidence>
<dbReference type="InterPro" id="IPR001254">
    <property type="entry name" value="Trypsin_dom"/>
</dbReference>
<dbReference type="OrthoDB" id="509056at2759"/>